<name>A0A1I1PP79_9GAMM</name>
<keyword evidence="6 8" id="KW-0472">Membrane</keyword>
<dbReference type="CDD" id="cd01347">
    <property type="entry name" value="ligand_gated_channel"/>
    <property type="match status" value="1"/>
</dbReference>
<dbReference type="Proteomes" id="UP000198862">
    <property type="component" value="Unassembled WGS sequence"/>
</dbReference>
<keyword evidence="5 9" id="KW-0798">TonB box</keyword>
<dbReference type="InterPro" id="IPR037066">
    <property type="entry name" value="Plug_dom_sf"/>
</dbReference>
<keyword evidence="3 8" id="KW-1134">Transmembrane beta strand</keyword>
<evidence type="ECO:0000256" key="3">
    <source>
        <dbReference type="ARBA" id="ARBA00022452"/>
    </source>
</evidence>
<keyword evidence="4 8" id="KW-0812">Transmembrane</keyword>
<dbReference type="Pfam" id="PF00593">
    <property type="entry name" value="TonB_dep_Rec_b-barrel"/>
    <property type="match status" value="1"/>
</dbReference>
<dbReference type="OrthoDB" id="176248at2"/>
<comment type="similarity">
    <text evidence="8 9">Belongs to the TonB-dependent receptor family.</text>
</comment>
<dbReference type="SUPFAM" id="SSF56935">
    <property type="entry name" value="Porins"/>
    <property type="match status" value="1"/>
</dbReference>
<dbReference type="InterPro" id="IPR000531">
    <property type="entry name" value="Beta-barrel_TonB"/>
</dbReference>
<evidence type="ECO:0000256" key="6">
    <source>
        <dbReference type="ARBA" id="ARBA00023136"/>
    </source>
</evidence>
<evidence type="ECO:0000256" key="5">
    <source>
        <dbReference type="ARBA" id="ARBA00023077"/>
    </source>
</evidence>
<keyword evidence="7 8" id="KW-0998">Cell outer membrane</keyword>
<evidence type="ECO:0000256" key="4">
    <source>
        <dbReference type="ARBA" id="ARBA00022692"/>
    </source>
</evidence>
<evidence type="ECO:0000313" key="12">
    <source>
        <dbReference type="EMBL" id="SFD11641.1"/>
    </source>
</evidence>
<keyword evidence="2 8" id="KW-0813">Transport</keyword>
<evidence type="ECO:0000256" key="9">
    <source>
        <dbReference type="RuleBase" id="RU003357"/>
    </source>
</evidence>
<dbReference type="PANTHER" id="PTHR47234">
    <property type="match status" value="1"/>
</dbReference>
<dbReference type="InterPro" id="IPR036942">
    <property type="entry name" value="Beta-barrel_TonB_sf"/>
</dbReference>
<dbReference type="InterPro" id="IPR039426">
    <property type="entry name" value="TonB-dep_rcpt-like"/>
</dbReference>
<accession>A0A1I1PP79</accession>
<dbReference type="Pfam" id="PF07715">
    <property type="entry name" value="Plug"/>
    <property type="match status" value="1"/>
</dbReference>
<dbReference type="RefSeq" id="WP_091987462.1">
    <property type="nucleotide sequence ID" value="NZ_FOLO01000033.1"/>
</dbReference>
<feature type="domain" description="TonB-dependent receptor-like beta-barrel" evidence="10">
    <location>
        <begin position="348"/>
        <end position="855"/>
    </location>
</feature>
<evidence type="ECO:0000256" key="1">
    <source>
        <dbReference type="ARBA" id="ARBA00004571"/>
    </source>
</evidence>
<dbReference type="STRING" id="1123010.SAMN02745724_03544"/>
<dbReference type="AlphaFoldDB" id="A0A1I1PP79"/>
<dbReference type="EMBL" id="FOLO01000033">
    <property type="protein sequence ID" value="SFD11641.1"/>
    <property type="molecule type" value="Genomic_DNA"/>
</dbReference>
<keyword evidence="13" id="KW-1185">Reference proteome</keyword>
<reference evidence="12 13" key="1">
    <citation type="submission" date="2016-10" db="EMBL/GenBank/DDBJ databases">
        <authorList>
            <person name="de Groot N.N."/>
        </authorList>
    </citation>
    <scope>NUCLEOTIDE SEQUENCE [LARGE SCALE GENOMIC DNA]</scope>
    <source>
        <strain evidence="12 13">DSM 6059</strain>
    </source>
</reference>
<evidence type="ECO:0000256" key="2">
    <source>
        <dbReference type="ARBA" id="ARBA00022448"/>
    </source>
</evidence>
<dbReference type="InterPro" id="IPR012910">
    <property type="entry name" value="Plug_dom"/>
</dbReference>
<dbReference type="GO" id="GO:0009279">
    <property type="term" value="C:cell outer membrane"/>
    <property type="evidence" value="ECO:0007669"/>
    <property type="project" value="UniProtKB-SubCell"/>
</dbReference>
<evidence type="ECO:0000259" key="10">
    <source>
        <dbReference type="Pfam" id="PF00593"/>
    </source>
</evidence>
<evidence type="ECO:0000313" key="13">
    <source>
        <dbReference type="Proteomes" id="UP000198862"/>
    </source>
</evidence>
<protein>
    <submittedName>
        <fullName evidence="12">Iron complex outermembrane recepter protein</fullName>
    </submittedName>
</protein>
<dbReference type="Gene3D" id="2.170.130.10">
    <property type="entry name" value="TonB-dependent receptor, plug domain"/>
    <property type="match status" value="1"/>
</dbReference>
<organism evidence="12 13">
    <name type="scientific">Pseudoalteromonas denitrificans DSM 6059</name>
    <dbReference type="NCBI Taxonomy" id="1123010"/>
    <lineage>
        <taxon>Bacteria</taxon>
        <taxon>Pseudomonadati</taxon>
        <taxon>Pseudomonadota</taxon>
        <taxon>Gammaproteobacteria</taxon>
        <taxon>Alteromonadales</taxon>
        <taxon>Pseudoalteromonadaceae</taxon>
        <taxon>Pseudoalteromonas</taxon>
    </lineage>
</organism>
<sequence>MSFSELELTKYKKSVIALSISSLMTISFSAMSIEDEKLEEVERIEVTGSRIKRTDMEGAVPVTIITAEDIQASGVVDIAGLLRQSTFAGNGSTINVSNNSWGNHSSTGLRGLGSERTLALVNGRRIAPSSSAEGHAVNLNMIPLEAIERVEILRDGASAIYGADAMGGVQNFILKKDYEGLAIKLSKGDSSRGGMGNVNSSILFGMVSDKGQITVAYEHMYDEGLKGGERPHLDYRNYGVADDPWRRLSSWGPYGSYHTVDDNGDATSEWQPGKDCPEDMIVDYPWGAQGQKCGFASQLGKNYYPKRQKDSAFTNLTYNFSNDLSFYAQSIILRDRSTTAANAIWVDGNLPAGHVYNPTTGTENESEVYFTSRLTGAAERKFSYETTMTDFNSGFDLTTEAGDLNVNVSYSREKGSYKFNYDVYASKFQDVLAEGLYDPFTPGGGENATKDVLDRFRHTGTRDMVSSSKGYAISWAGLTSIELPGGELGYAIGGEYRSFAISDMMDAQSAAGADGFGDLIAAWGGDVEGSRNYKAVFVEVDLPVTDDLNMLFATRYDKWSLPDAGQASSSLSLRYEATDDVVLRASYGQGFRVAGISDMQSTDSVGYEYVEDCPSCESISVPVVTKSNSNLKPETSEQISFGAVWNIIDGTSFSIDFWDIQINDEISRISADQVVELENLGLLGQYDNSRIYVTRDPMEKDTVSGQNKIVSVGTGVLNMDGISTNGIDVFFEHNSDFEELGNIRFTIDASYINSYEYKPDPLSEYVEEIGLWDRPKLRLNTAISYNYNDFNARVSLRHIGENHLETGITMAAKKSRIANGEEIEIDRRVASMTETDMNFNYTTDGYGRVDLGIYNVFDRLPVVEDWTSGHNGGLHNIAGRTYRLTYSMQF</sequence>
<proteinExistence type="inferred from homology"/>
<dbReference type="PANTHER" id="PTHR47234:SF2">
    <property type="entry name" value="TONB-DEPENDENT RECEPTOR"/>
    <property type="match status" value="1"/>
</dbReference>
<feature type="domain" description="TonB-dependent receptor plug" evidence="11">
    <location>
        <begin position="56"/>
        <end position="169"/>
    </location>
</feature>
<dbReference type="PROSITE" id="PS52016">
    <property type="entry name" value="TONB_DEPENDENT_REC_3"/>
    <property type="match status" value="1"/>
</dbReference>
<gene>
    <name evidence="12" type="ORF">SAMN02745724_03544</name>
</gene>
<dbReference type="Gene3D" id="2.40.170.20">
    <property type="entry name" value="TonB-dependent receptor, beta-barrel domain"/>
    <property type="match status" value="1"/>
</dbReference>
<evidence type="ECO:0000259" key="11">
    <source>
        <dbReference type="Pfam" id="PF07715"/>
    </source>
</evidence>
<evidence type="ECO:0000256" key="8">
    <source>
        <dbReference type="PROSITE-ProRule" id="PRU01360"/>
    </source>
</evidence>
<comment type="subcellular location">
    <subcellularLocation>
        <location evidence="1 8">Cell outer membrane</location>
        <topology evidence="1 8">Multi-pass membrane protein</topology>
    </subcellularLocation>
</comment>
<evidence type="ECO:0000256" key="7">
    <source>
        <dbReference type="ARBA" id="ARBA00023237"/>
    </source>
</evidence>